<dbReference type="EMBL" id="CP011371">
    <property type="protein sequence ID" value="AKJ27957.1"/>
    <property type="molecule type" value="Genomic_DNA"/>
</dbReference>
<dbReference type="PATRIC" id="fig|413882.6.peg.1331"/>
<dbReference type="PROSITE" id="PS52016">
    <property type="entry name" value="TONB_DEPENDENT_REC_3"/>
    <property type="match status" value="1"/>
</dbReference>
<feature type="domain" description="TonB-dependent receptor-like beta-barrel" evidence="12">
    <location>
        <begin position="399"/>
        <end position="826"/>
    </location>
</feature>
<keyword evidence="7 10" id="KW-0472">Membrane</keyword>
<evidence type="ECO:0000256" key="9">
    <source>
        <dbReference type="ARBA" id="ARBA00023237"/>
    </source>
</evidence>
<name>A0A0G3BF71_9BURK</name>
<keyword evidence="6 11" id="KW-0798">TonB box</keyword>
<dbReference type="STRING" id="413882.AAW51_1266"/>
<comment type="subcellular location">
    <subcellularLocation>
        <location evidence="1 10">Cell outer membrane</location>
        <topology evidence="1 10">Multi-pass membrane protein</topology>
    </subcellularLocation>
</comment>
<evidence type="ECO:0000256" key="11">
    <source>
        <dbReference type="RuleBase" id="RU003357"/>
    </source>
</evidence>
<keyword evidence="15" id="KW-1185">Reference proteome</keyword>
<dbReference type="Pfam" id="PF00593">
    <property type="entry name" value="TonB_dep_Rec_b-barrel"/>
    <property type="match status" value="1"/>
</dbReference>
<dbReference type="SUPFAM" id="SSF56935">
    <property type="entry name" value="Porins"/>
    <property type="match status" value="1"/>
</dbReference>
<evidence type="ECO:0000256" key="3">
    <source>
        <dbReference type="ARBA" id="ARBA00022448"/>
    </source>
</evidence>
<evidence type="ECO:0000256" key="5">
    <source>
        <dbReference type="ARBA" id="ARBA00022692"/>
    </source>
</evidence>
<dbReference type="Proteomes" id="UP000035352">
    <property type="component" value="Chromosome"/>
</dbReference>
<keyword evidence="3 10" id="KW-0813">Transport</keyword>
<gene>
    <name evidence="14" type="ORF">AAW51_1266</name>
</gene>
<evidence type="ECO:0000256" key="6">
    <source>
        <dbReference type="ARBA" id="ARBA00023077"/>
    </source>
</evidence>
<evidence type="ECO:0000256" key="10">
    <source>
        <dbReference type="PROSITE-ProRule" id="PRU01360"/>
    </source>
</evidence>
<protein>
    <submittedName>
        <fullName evidence="14">Iron complex outermembrane recepter protein</fullName>
    </submittedName>
</protein>
<sequence>MQKVEITGSAVRRIQGETALPVQVINRQEIERTGATSTAELIQSLPSMQTFTNEATSVGGGGNGFSGASIHGLGEDKTLVLLNGRRVATFAGQELTGELAGVDLNVIPLAAIERIEVLTDGASALYGADAVGGVINFITKKDSTEGNFMFGASLPKDGGREGRVGISKGIGNYDEDGYNFLFAASYDQRNALRSVDRDFARTGIVNFSQGGKRYRLFNGSASSIPANLATDDGQFYNPYLRNTGSCAKKSVEVDGACYYDYVQDLEIVPERERGSVFLSGAKALGSDKRLYAEALLSNTVSTSRIAPPPGAIVIDPGVFPEAPEGGTAFYRVAAVGPRATETVSKARHFVIGSDGTLGRFDYDISYTRSVNKYQENMKSGWMSQTAADAALNAVNPFTPLDQLPPGELAVLRDAQVTGFFLGGESTLDNLQTRASTEVAKLPGGALSVAAGVNYLRDQFERTGSDLAQGIGDTRFGDTSALVPYSASRHAWGAFGEVVAPVSKQVELGAGLRHDRYSDMGGATTAKGTIRWQPASGVLLRASLGTGFKAATVAQLNAKRQYFGVTAGRYNCGANPELSAIAASLGAECRPGAQQHDQIAEGSKDLEPEKSKQWTIGFRLEPTSSFSFGADLWNVKLRHQIDQVDEDVVFANPNEWRHKFTTFYDPGARTTYLAFLANNDNLGEREERGIDFDVQGSARLSFGKVTSKLIATYMLKDSYQLLEGGESYTSLGRYGEDGEVIFRWIGRWINTLEMGDFNHTLALNFKSGFTDQTYTADDGAVEEIGPSGESLGYVDMVRKVKHYITLDWQTTWAVNKQFKVVGGILNLLNEDPPLSIKTSGGGHMIGYDDRYYDARGRTLYLNASYTF</sequence>
<evidence type="ECO:0000259" key="12">
    <source>
        <dbReference type="Pfam" id="PF00593"/>
    </source>
</evidence>
<keyword evidence="8" id="KW-0675">Receptor</keyword>
<keyword evidence="4 10" id="KW-1134">Transmembrane beta strand</keyword>
<keyword evidence="5 10" id="KW-0812">Transmembrane</keyword>
<comment type="similarity">
    <text evidence="2 10 11">Belongs to the TonB-dependent receptor family.</text>
</comment>
<accession>A0A0G3BF71</accession>
<dbReference type="Pfam" id="PF07715">
    <property type="entry name" value="Plug"/>
    <property type="match status" value="1"/>
</dbReference>
<dbReference type="GO" id="GO:0009279">
    <property type="term" value="C:cell outer membrane"/>
    <property type="evidence" value="ECO:0007669"/>
    <property type="project" value="UniProtKB-SubCell"/>
</dbReference>
<dbReference type="InterPro" id="IPR039426">
    <property type="entry name" value="TonB-dep_rcpt-like"/>
</dbReference>
<keyword evidence="9 10" id="KW-0998">Cell outer membrane</keyword>
<evidence type="ECO:0000256" key="1">
    <source>
        <dbReference type="ARBA" id="ARBA00004571"/>
    </source>
</evidence>
<dbReference type="KEGG" id="pbh:AAW51_1266"/>
<dbReference type="PANTHER" id="PTHR47234">
    <property type="match status" value="1"/>
</dbReference>
<feature type="domain" description="TonB-dependent receptor plug" evidence="13">
    <location>
        <begin position="17"/>
        <end position="134"/>
    </location>
</feature>
<reference evidence="14 15" key="1">
    <citation type="submission" date="2015-05" db="EMBL/GenBank/DDBJ databases">
        <authorList>
            <person name="Tang B."/>
            <person name="Yu Y."/>
        </authorList>
    </citation>
    <scope>NUCLEOTIDE SEQUENCE [LARGE SCALE GENOMIC DNA]</scope>
    <source>
        <strain evidence="14 15">DSM 7029</strain>
    </source>
</reference>
<dbReference type="Gene3D" id="2.40.170.20">
    <property type="entry name" value="TonB-dependent receptor, beta-barrel domain"/>
    <property type="match status" value="1"/>
</dbReference>
<dbReference type="InterPro" id="IPR037066">
    <property type="entry name" value="Plug_dom_sf"/>
</dbReference>
<evidence type="ECO:0000259" key="13">
    <source>
        <dbReference type="Pfam" id="PF07715"/>
    </source>
</evidence>
<dbReference type="InterPro" id="IPR000531">
    <property type="entry name" value="Beta-barrel_TonB"/>
</dbReference>
<dbReference type="AlphaFoldDB" id="A0A0G3BF71"/>
<evidence type="ECO:0000256" key="7">
    <source>
        <dbReference type="ARBA" id="ARBA00023136"/>
    </source>
</evidence>
<proteinExistence type="inferred from homology"/>
<evidence type="ECO:0000256" key="8">
    <source>
        <dbReference type="ARBA" id="ARBA00023170"/>
    </source>
</evidence>
<dbReference type="InterPro" id="IPR012910">
    <property type="entry name" value="Plug_dom"/>
</dbReference>
<organism evidence="14 15">
    <name type="scientific">Caldimonas brevitalea</name>
    <dbReference type="NCBI Taxonomy" id="413882"/>
    <lineage>
        <taxon>Bacteria</taxon>
        <taxon>Pseudomonadati</taxon>
        <taxon>Pseudomonadota</taxon>
        <taxon>Betaproteobacteria</taxon>
        <taxon>Burkholderiales</taxon>
        <taxon>Sphaerotilaceae</taxon>
        <taxon>Caldimonas</taxon>
    </lineage>
</organism>
<dbReference type="PANTHER" id="PTHR47234:SF2">
    <property type="entry name" value="TONB-DEPENDENT RECEPTOR"/>
    <property type="match status" value="1"/>
</dbReference>
<evidence type="ECO:0000313" key="14">
    <source>
        <dbReference type="EMBL" id="AKJ27957.1"/>
    </source>
</evidence>
<evidence type="ECO:0000256" key="2">
    <source>
        <dbReference type="ARBA" id="ARBA00009810"/>
    </source>
</evidence>
<dbReference type="InterPro" id="IPR036942">
    <property type="entry name" value="Beta-barrel_TonB_sf"/>
</dbReference>
<evidence type="ECO:0000313" key="15">
    <source>
        <dbReference type="Proteomes" id="UP000035352"/>
    </source>
</evidence>
<dbReference type="Gene3D" id="2.170.130.10">
    <property type="entry name" value="TonB-dependent receptor, plug domain"/>
    <property type="match status" value="1"/>
</dbReference>
<evidence type="ECO:0000256" key="4">
    <source>
        <dbReference type="ARBA" id="ARBA00022452"/>
    </source>
</evidence>